<name>A0A665X235_ECHNA</name>
<evidence type="ECO:0000259" key="1">
    <source>
        <dbReference type="PROSITE" id="PS50878"/>
    </source>
</evidence>
<dbReference type="InterPro" id="IPR000477">
    <property type="entry name" value="RT_dom"/>
</dbReference>
<dbReference type="PROSITE" id="PS50878">
    <property type="entry name" value="RT_POL"/>
    <property type="match status" value="1"/>
</dbReference>
<reference evidence="2" key="1">
    <citation type="submission" date="2021-04" db="EMBL/GenBank/DDBJ databases">
        <authorList>
            <consortium name="Wellcome Sanger Institute Data Sharing"/>
        </authorList>
    </citation>
    <scope>NUCLEOTIDE SEQUENCE [LARGE SCALE GENOMIC DNA]</scope>
</reference>
<keyword evidence="3" id="KW-1185">Reference proteome</keyword>
<dbReference type="Proteomes" id="UP000472264">
    <property type="component" value="Chromosome 20"/>
</dbReference>
<accession>A0A665X235</accession>
<evidence type="ECO:0000313" key="3">
    <source>
        <dbReference type="Proteomes" id="UP000472264"/>
    </source>
</evidence>
<dbReference type="AlphaFoldDB" id="A0A665X235"/>
<dbReference type="PANTHER" id="PTHR33332">
    <property type="entry name" value="REVERSE TRANSCRIPTASE DOMAIN-CONTAINING PROTEIN"/>
    <property type="match status" value="1"/>
</dbReference>
<feature type="domain" description="Reverse transcriptase" evidence="1">
    <location>
        <begin position="1"/>
        <end position="169"/>
    </location>
</feature>
<evidence type="ECO:0000313" key="2">
    <source>
        <dbReference type="Ensembl" id="ENSENLP00000050171.1"/>
    </source>
</evidence>
<reference evidence="2" key="2">
    <citation type="submission" date="2025-08" db="UniProtKB">
        <authorList>
            <consortium name="Ensembl"/>
        </authorList>
    </citation>
    <scope>IDENTIFICATION</scope>
</reference>
<sequence>FRFPRATLSDLCGRLLYRPLPSDTLDHQILLDRLENFFGISVFNNTCSESCTVRYGVPQGSVLGPLLISLYLAPLDQLLHSFNVDFHCYADDLQLYMPLAIGDGSNKQKCLDCLDAVKSWLSANFLNSAKTDMLLIRPSKWSHLPDMKMTVLFIVETELGILVWSLITLWRNNMLPHAYCAPVSLAFCVSPRSTKRLLVSVLCLLCPSLMEQSTS</sequence>
<dbReference type="Pfam" id="PF00078">
    <property type="entry name" value="RVT_1"/>
    <property type="match status" value="1"/>
</dbReference>
<dbReference type="Ensembl" id="ENSENLT00000051404.1">
    <property type="protein sequence ID" value="ENSENLP00000050171.1"/>
    <property type="gene ID" value="ENSENLG00000021096.1"/>
</dbReference>
<proteinExistence type="predicted"/>
<protein>
    <recommendedName>
        <fullName evidence="1">Reverse transcriptase domain-containing protein</fullName>
    </recommendedName>
</protein>
<dbReference type="InParanoid" id="A0A665X235"/>
<reference evidence="2" key="3">
    <citation type="submission" date="2025-09" db="UniProtKB">
        <authorList>
            <consortium name="Ensembl"/>
        </authorList>
    </citation>
    <scope>IDENTIFICATION</scope>
</reference>
<organism evidence="2 3">
    <name type="scientific">Echeneis naucrates</name>
    <name type="common">Live sharksucker</name>
    <dbReference type="NCBI Taxonomy" id="173247"/>
    <lineage>
        <taxon>Eukaryota</taxon>
        <taxon>Metazoa</taxon>
        <taxon>Chordata</taxon>
        <taxon>Craniata</taxon>
        <taxon>Vertebrata</taxon>
        <taxon>Euteleostomi</taxon>
        <taxon>Actinopterygii</taxon>
        <taxon>Neopterygii</taxon>
        <taxon>Teleostei</taxon>
        <taxon>Neoteleostei</taxon>
        <taxon>Acanthomorphata</taxon>
        <taxon>Carangaria</taxon>
        <taxon>Carangiformes</taxon>
        <taxon>Echeneidae</taxon>
        <taxon>Echeneis</taxon>
    </lineage>
</organism>